<keyword evidence="2" id="KW-1185">Reference proteome</keyword>
<sequence length="69" mass="7177">MKNDQPKLARRGFLAGAGVIAAAAGAATLTRPATEVALSATPAVSDTTGDANGYRVSEHIRKYYKTTLI</sequence>
<evidence type="ECO:0000313" key="1">
    <source>
        <dbReference type="EMBL" id="TMS56750.1"/>
    </source>
</evidence>
<gene>
    <name evidence="1" type="ORF">MW7_016900</name>
</gene>
<comment type="caution">
    <text evidence="1">The sequence shown here is derived from an EMBL/GenBank/DDBJ whole genome shotgun (WGS) entry which is preliminary data.</text>
</comment>
<reference evidence="1" key="1">
    <citation type="submission" date="2019-05" db="EMBL/GenBank/DDBJ databases">
        <title>Revised genome assembly of Burkholderiaceae (previously Ralstonia) sp. PBA.</title>
        <authorList>
            <person name="Gan H.M."/>
        </authorList>
    </citation>
    <scope>NUCLEOTIDE SEQUENCE</scope>
    <source>
        <strain evidence="1">PBA</strain>
    </source>
</reference>
<proteinExistence type="predicted"/>
<name>A0ACD3SKN1_9BURK</name>
<accession>A0ACD3SKN1</accession>
<dbReference type="EMBL" id="AKCV02000026">
    <property type="protein sequence ID" value="TMS56750.1"/>
    <property type="molecule type" value="Genomic_DNA"/>
</dbReference>
<dbReference type="Proteomes" id="UP000004277">
    <property type="component" value="Unassembled WGS sequence"/>
</dbReference>
<evidence type="ECO:0000313" key="2">
    <source>
        <dbReference type="Proteomes" id="UP000004277"/>
    </source>
</evidence>
<protein>
    <submittedName>
        <fullName evidence="1">Formate dehydrogenase</fullName>
    </submittedName>
</protein>
<organism evidence="1 2">
    <name type="scientific">Imbroritus primus</name>
    <dbReference type="NCBI Taxonomy" id="3058603"/>
    <lineage>
        <taxon>Bacteria</taxon>
        <taxon>Pseudomonadati</taxon>
        <taxon>Pseudomonadota</taxon>
        <taxon>Betaproteobacteria</taxon>
        <taxon>Burkholderiales</taxon>
        <taxon>Burkholderiaceae</taxon>
        <taxon>Imbroritus</taxon>
    </lineage>
</organism>